<comment type="caution">
    <text evidence="1">Lacks conserved residue(s) required for the propagation of feature annotation.</text>
</comment>
<evidence type="ECO:0000313" key="4">
    <source>
        <dbReference type="EnsemblMetazoa" id="G28824.1:cds"/>
    </source>
</evidence>
<proteinExistence type="predicted"/>
<dbReference type="InterPro" id="IPR000742">
    <property type="entry name" value="EGF"/>
</dbReference>
<name>A0A8W8LMR8_MAGGI</name>
<evidence type="ECO:0000256" key="2">
    <source>
        <dbReference type="SAM" id="Phobius"/>
    </source>
</evidence>
<reference evidence="4" key="1">
    <citation type="submission" date="2022-08" db="UniProtKB">
        <authorList>
            <consortium name="EnsemblMetazoa"/>
        </authorList>
    </citation>
    <scope>IDENTIFICATION</scope>
    <source>
        <strain evidence="4">05x7-T-G4-1.051#20</strain>
    </source>
</reference>
<accession>A0A8W8LMR8</accession>
<evidence type="ECO:0000259" key="3">
    <source>
        <dbReference type="PROSITE" id="PS50026"/>
    </source>
</evidence>
<dbReference type="PROSITE" id="PS01186">
    <property type="entry name" value="EGF_2"/>
    <property type="match status" value="1"/>
</dbReference>
<feature type="domain" description="EGF-like" evidence="3">
    <location>
        <begin position="22"/>
        <end position="68"/>
    </location>
</feature>
<organism evidence="4 5">
    <name type="scientific">Magallana gigas</name>
    <name type="common">Pacific oyster</name>
    <name type="synonym">Crassostrea gigas</name>
    <dbReference type="NCBI Taxonomy" id="29159"/>
    <lineage>
        <taxon>Eukaryota</taxon>
        <taxon>Metazoa</taxon>
        <taxon>Spiralia</taxon>
        <taxon>Lophotrochozoa</taxon>
        <taxon>Mollusca</taxon>
        <taxon>Bivalvia</taxon>
        <taxon>Autobranchia</taxon>
        <taxon>Pteriomorphia</taxon>
        <taxon>Ostreida</taxon>
        <taxon>Ostreoidea</taxon>
        <taxon>Ostreidae</taxon>
        <taxon>Magallana</taxon>
    </lineage>
</organism>
<keyword evidence="2" id="KW-0472">Membrane</keyword>
<keyword evidence="2" id="KW-0812">Transmembrane</keyword>
<evidence type="ECO:0000256" key="1">
    <source>
        <dbReference type="PROSITE-ProRule" id="PRU00076"/>
    </source>
</evidence>
<keyword evidence="1" id="KW-0245">EGF-like domain</keyword>
<dbReference type="PROSITE" id="PS00022">
    <property type="entry name" value="EGF_1"/>
    <property type="match status" value="1"/>
</dbReference>
<dbReference type="AlphaFoldDB" id="A0A8W8LMR8"/>
<dbReference type="EnsemblMetazoa" id="G28824.1">
    <property type="protein sequence ID" value="G28824.1:cds"/>
    <property type="gene ID" value="G28824"/>
</dbReference>
<dbReference type="SUPFAM" id="SSF57196">
    <property type="entry name" value="EGF/Laminin"/>
    <property type="match status" value="1"/>
</dbReference>
<evidence type="ECO:0000313" key="5">
    <source>
        <dbReference type="Proteomes" id="UP000005408"/>
    </source>
</evidence>
<feature type="disulfide bond" evidence="1">
    <location>
        <begin position="58"/>
        <end position="67"/>
    </location>
</feature>
<dbReference type="Proteomes" id="UP000005408">
    <property type="component" value="Unassembled WGS sequence"/>
</dbReference>
<feature type="transmembrane region" description="Helical" evidence="2">
    <location>
        <begin position="97"/>
        <end position="120"/>
    </location>
</feature>
<protein>
    <recommendedName>
        <fullName evidence="3">EGF-like domain-containing protein</fullName>
    </recommendedName>
</protein>
<keyword evidence="5" id="KW-1185">Reference proteome</keyword>
<sequence>MHERSILALVTSGGEPVTVCKDLGPCSPFDGVETDCGINGDCVAFRNDYGGMLAACRCKNGYFGRSCDRTGPSTYLPPYTTRRPYVTTRRPGSNIGAIIPAIGGGVLLLALLAGGAAALASSTG</sequence>
<keyword evidence="1" id="KW-1015">Disulfide bond</keyword>
<keyword evidence="2" id="KW-1133">Transmembrane helix</keyword>
<dbReference type="PROSITE" id="PS50026">
    <property type="entry name" value="EGF_3"/>
    <property type="match status" value="1"/>
</dbReference>